<evidence type="ECO:0000256" key="1">
    <source>
        <dbReference type="SAM" id="MobiDB-lite"/>
    </source>
</evidence>
<dbReference type="Proteomes" id="UP000623129">
    <property type="component" value="Unassembled WGS sequence"/>
</dbReference>
<sequence>MRLISTGTFSLIMPKTLALIAVQRQSAASRSTNPSIREQHGTTGGLPTWALIKLSTSAHTPSLSALIGQVVPPPGEGGLGALGAGGGGHGAGGGGDLGTGGGVEQVPQHVANVKKRRLRVRKSAMVEETFGAMFLLGFDVCTMQ</sequence>
<gene>
    <name evidence="3" type="ORF">FCM35_KLT14474</name>
</gene>
<organism evidence="3 4">
    <name type="scientific">Carex littledalei</name>
    <dbReference type="NCBI Taxonomy" id="544730"/>
    <lineage>
        <taxon>Eukaryota</taxon>
        <taxon>Viridiplantae</taxon>
        <taxon>Streptophyta</taxon>
        <taxon>Embryophyta</taxon>
        <taxon>Tracheophyta</taxon>
        <taxon>Spermatophyta</taxon>
        <taxon>Magnoliopsida</taxon>
        <taxon>Liliopsida</taxon>
        <taxon>Poales</taxon>
        <taxon>Cyperaceae</taxon>
        <taxon>Cyperoideae</taxon>
        <taxon>Cariceae</taxon>
        <taxon>Carex</taxon>
        <taxon>Carex subgen. Euthyceras</taxon>
    </lineage>
</organism>
<dbReference type="EMBL" id="SWLB01000027">
    <property type="protein sequence ID" value="KAF3321221.1"/>
    <property type="molecule type" value="Genomic_DNA"/>
</dbReference>
<reference evidence="3" key="1">
    <citation type="submission" date="2020-01" db="EMBL/GenBank/DDBJ databases">
        <title>Genome sequence of Kobresia littledalei, the first chromosome-level genome in the family Cyperaceae.</title>
        <authorList>
            <person name="Qu G."/>
        </authorList>
    </citation>
    <scope>NUCLEOTIDE SEQUENCE</scope>
    <source>
        <strain evidence="3">C.B.Clarke</strain>
        <tissue evidence="3">Leaf</tissue>
    </source>
</reference>
<keyword evidence="4" id="KW-1185">Reference proteome</keyword>
<dbReference type="OrthoDB" id="695716at2759"/>
<evidence type="ECO:0000313" key="3">
    <source>
        <dbReference type="EMBL" id="KAF3321221.1"/>
    </source>
</evidence>
<keyword evidence="2" id="KW-0732">Signal</keyword>
<feature type="region of interest" description="Disordered" evidence="1">
    <location>
        <begin position="77"/>
        <end position="104"/>
    </location>
</feature>
<evidence type="ECO:0000313" key="4">
    <source>
        <dbReference type="Proteomes" id="UP000623129"/>
    </source>
</evidence>
<evidence type="ECO:0000256" key="2">
    <source>
        <dbReference type="SAM" id="SignalP"/>
    </source>
</evidence>
<dbReference type="AlphaFoldDB" id="A0A833UZQ7"/>
<protein>
    <submittedName>
        <fullName evidence="3">Uncharacterized protein</fullName>
    </submittedName>
</protein>
<feature type="chain" id="PRO_5032760098" evidence="2">
    <location>
        <begin position="19"/>
        <end position="144"/>
    </location>
</feature>
<proteinExistence type="predicted"/>
<name>A0A833UZQ7_9POAL</name>
<feature type="signal peptide" evidence="2">
    <location>
        <begin position="1"/>
        <end position="18"/>
    </location>
</feature>
<accession>A0A833UZQ7</accession>
<comment type="caution">
    <text evidence="3">The sequence shown here is derived from an EMBL/GenBank/DDBJ whole genome shotgun (WGS) entry which is preliminary data.</text>
</comment>
<feature type="compositionally biased region" description="Gly residues" evidence="1">
    <location>
        <begin position="77"/>
        <end position="103"/>
    </location>
</feature>